<reference evidence="5" key="1">
    <citation type="journal article" date="2018" name="Nat. Microbiol.">
        <title>Leveraging single-cell genomics to expand the fungal tree of life.</title>
        <authorList>
            <person name="Ahrendt S.R."/>
            <person name="Quandt C.A."/>
            <person name="Ciobanu D."/>
            <person name="Clum A."/>
            <person name="Salamov A."/>
            <person name="Andreopoulos B."/>
            <person name="Cheng J.F."/>
            <person name="Woyke T."/>
            <person name="Pelin A."/>
            <person name="Henrissat B."/>
            <person name="Reynolds N.K."/>
            <person name="Benny G.L."/>
            <person name="Smith M.E."/>
            <person name="James T.Y."/>
            <person name="Grigoriev I.V."/>
        </authorList>
    </citation>
    <scope>NUCLEOTIDE SEQUENCE [LARGE SCALE GENOMIC DNA]</scope>
    <source>
        <strain evidence="5">RSA 468</strain>
    </source>
</reference>
<proteinExistence type="predicted"/>
<dbReference type="AlphaFoldDB" id="A0A4P9ZSU8"/>
<feature type="region of interest" description="Disordered" evidence="1">
    <location>
        <begin position="276"/>
        <end position="295"/>
    </location>
</feature>
<keyword evidence="2" id="KW-1133">Transmembrane helix</keyword>
<accession>A0A4P9ZSU8</accession>
<evidence type="ECO:0000256" key="1">
    <source>
        <dbReference type="SAM" id="MobiDB-lite"/>
    </source>
</evidence>
<gene>
    <name evidence="4" type="ORF">BJ085DRAFT_36155</name>
</gene>
<feature type="region of interest" description="Disordered" evidence="1">
    <location>
        <begin position="178"/>
        <end position="200"/>
    </location>
</feature>
<evidence type="ECO:0000313" key="4">
    <source>
        <dbReference type="EMBL" id="RKP36644.1"/>
    </source>
</evidence>
<evidence type="ECO:0000256" key="3">
    <source>
        <dbReference type="SAM" id="SignalP"/>
    </source>
</evidence>
<evidence type="ECO:0000313" key="5">
    <source>
        <dbReference type="Proteomes" id="UP000268162"/>
    </source>
</evidence>
<name>A0A4P9ZSU8_9FUNG</name>
<keyword evidence="3" id="KW-0732">Signal</keyword>
<organism evidence="4 5">
    <name type="scientific">Dimargaris cristalligena</name>
    <dbReference type="NCBI Taxonomy" id="215637"/>
    <lineage>
        <taxon>Eukaryota</taxon>
        <taxon>Fungi</taxon>
        <taxon>Fungi incertae sedis</taxon>
        <taxon>Zoopagomycota</taxon>
        <taxon>Kickxellomycotina</taxon>
        <taxon>Dimargaritomycetes</taxon>
        <taxon>Dimargaritales</taxon>
        <taxon>Dimargaritaceae</taxon>
        <taxon>Dimargaris</taxon>
    </lineage>
</organism>
<keyword evidence="2" id="KW-0472">Membrane</keyword>
<dbReference type="EMBL" id="ML002618">
    <property type="protein sequence ID" value="RKP36644.1"/>
    <property type="molecule type" value="Genomic_DNA"/>
</dbReference>
<protein>
    <submittedName>
        <fullName evidence="4">Uncharacterized protein</fullName>
    </submittedName>
</protein>
<feature type="chain" id="PRO_5020318110" evidence="3">
    <location>
        <begin position="24"/>
        <end position="314"/>
    </location>
</feature>
<evidence type="ECO:0000256" key="2">
    <source>
        <dbReference type="SAM" id="Phobius"/>
    </source>
</evidence>
<feature type="transmembrane region" description="Helical" evidence="2">
    <location>
        <begin position="233"/>
        <end position="252"/>
    </location>
</feature>
<feature type="signal peptide" evidence="3">
    <location>
        <begin position="1"/>
        <end position="23"/>
    </location>
</feature>
<keyword evidence="5" id="KW-1185">Reference proteome</keyword>
<keyword evidence="2" id="KW-0812">Transmembrane</keyword>
<feature type="compositionally biased region" description="Basic and acidic residues" evidence="1">
    <location>
        <begin position="279"/>
        <end position="295"/>
    </location>
</feature>
<dbReference type="Proteomes" id="UP000268162">
    <property type="component" value="Unassembled WGS sequence"/>
</dbReference>
<sequence length="314" mass="33822">MRLAVLIGALAGMALTTLGISQADSLDTTLIGDVVLMESDHATTVQNLTTATLIKTSMTFQLKNDPRASEGGIVLTFEDFSKQDLSNGAKYVVLHETQNGGVTAAPAVDRLSSINLYIVYQQNDLSHCVSLGVSAQMPCVVVPYKDGVQFAAMLKTLYNGDVSWSEIKDQYPVLAGNTTTASEDYPSADSTSVSAADQDSTDPSLIRRLFIRPLTTENGQVVKSSSASSSTNGIIGGVVSGVVVLLIIACGFRLRRTVRRQRELERKKVAGEQAYLQRQKQEAKPKVPISEAEKKFDSRSSMGDLEIKVVIAKD</sequence>